<sequence>MNTILTERFKLAKNYIYSYARPLEQARFAYHFENGEKERVITELKAYQNEDGGFGKAIEPDFWLPSSSPMATWAAGQILLEIGVNGAEPIVKAMLSYLKNTCDMETGMWTTIMPENNDYPHAPWWHWQEGVQENWMYNPGVELAAFLVHWSNDGSKAAEVGWSSIQKALNYLMNKTEMDKHEINNFQKLVKLIKPFESIFNARFDYSLDQVSGKINGLAENCVDKDVENWSRGYAALPLDFIESPQDLLCKRLSSLVEKNLALFVKELDDEGVWDISWSWGSYPDSFAIARQYWKGILAVDRYRKLKAFGYLE</sequence>
<keyword evidence="2" id="KW-1185">Reference proteome</keyword>
<protein>
    <submittedName>
        <fullName evidence="1">Uncharacterized protein</fullName>
    </submittedName>
</protein>
<dbReference type="InterPro" id="IPR008930">
    <property type="entry name" value="Terpenoid_cyclase/PrenylTrfase"/>
</dbReference>
<dbReference type="AlphaFoldDB" id="A0A2N0Z8F1"/>
<dbReference type="Proteomes" id="UP000233343">
    <property type="component" value="Unassembled WGS sequence"/>
</dbReference>
<dbReference type="Gene3D" id="1.50.10.20">
    <property type="match status" value="1"/>
</dbReference>
<proteinExistence type="predicted"/>
<dbReference type="EMBL" id="PISD01000098">
    <property type="protein sequence ID" value="PKG25786.1"/>
    <property type="molecule type" value="Genomic_DNA"/>
</dbReference>
<dbReference type="RefSeq" id="WP_066194119.1">
    <property type="nucleotide sequence ID" value="NZ_JAFDQP010000003.1"/>
</dbReference>
<comment type="caution">
    <text evidence="1">The sequence shown here is derived from an EMBL/GenBank/DDBJ whole genome shotgun (WGS) entry which is preliminary data.</text>
</comment>
<dbReference type="SUPFAM" id="SSF48239">
    <property type="entry name" value="Terpenoid cyclases/Protein prenyltransferases"/>
    <property type="match status" value="1"/>
</dbReference>
<reference evidence="1 2" key="1">
    <citation type="journal article" date="2010" name="Int. J. Syst. Evol. Microbiol.">
        <title>Bacillus horneckiae sp. nov., isolated from a spacecraft-assembly clean room.</title>
        <authorList>
            <person name="Vaishampayan P."/>
            <person name="Probst A."/>
            <person name="Krishnamurthi S."/>
            <person name="Ghosh S."/>
            <person name="Osman S."/>
            <person name="McDowall A."/>
            <person name="Ruckmani A."/>
            <person name="Mayilraj S."/>
            <person name="Venkateswaran K."/>
        </authorList>
    </citation>
    <scope>NUCLEOTIDE SEQUENCE [LARGE SCALE GENOMIC DNA]</scope>
    <source>
        <strain evidence="2">1PO1SC</strain>
    </source>
</reference>
<organism evidence="1 2">
    <name type="scientific">Cytobacillus horneckiae</name>
    <dbReference type="NCBI Taxonomy" id="549687"/>
    <lineage>
        <taxon>Bacteria</taxon>
        <taxon>Bacillati</taxon>
        <taxon>Bacillota</taxon>
        <taxon>Bacilli</taxon>
        <taxon>Bacillales</taxon>
        <taxon>Bacillaceae</taxon>
        <taxon>Cytobacillus</taxon>
    </lineage>
</organism>
<name>A0A2N0Z8F1_9BACI</name>
<evidence type="ECO:0000313" key="1">
    <source>
        <dbReference type="EMBL" id="PKG25786.1"/>
    </source>
</evidence>
<evidence type="ECO:0000313" key="2">
    <source>
        <dbReference type="Proteomes" id="UP000233343"/>
    </source>
</evidence>
<accession>A0A2N0Z8F1</accession>
<gene>
    <name evidence="1" type="ORF">CWS20_27520</name>
</gene>